<feature type="domain" description="Pseudouridine synthase I TruA alpha/beta" evidence="6">
    <location>
        <begin position="154"/>
        <end position="257"/>
    </location>
</feature>
<keyword evidence="8" id="KW-1185">Reference proteome</keyword>
<protein>
    <recommendedName>
        <fullName evidence="4">tRNA pseudouridine synthase A</fullName>
        <ecNumber evidence="4">5.4.99.12</ecNumber>
    </recommendedName>
    <alternativeName>
        <fullName evidence="4">tRNA pseudouridine(38-40) synthase</fullName>
    </alternativeName>
    <alternativeName>
        <fullName evidence="4">tRNA pseudouridylate synthase I</fullName>
    </alternativeName>
    <alternativeName>
        <fullName evidence="4">tRNA-uridine isomerase I</fullName>
    </alternativeName>
</protein>
<comment type="catalytic activity">
    <reaction evidence="4 5">
        <text>uridine(38/39/40) in tRNA = pseudouridine(38/39/40) in tRNA</text>
        <dbReference type="Rhea" id="RHEA:22376"/>
        <dbReference type="Rhea" id="RHEA-COMP:10085"/>
        <dbReference type="Rhea" id="RHEA-COMP:10087"/>
        <dbReference type="ChEBI" id="CHEBI:65314"/>
        <dbReference type="ChEBI" id="CHEBI:65315"/>
        <dbReference type="EC" id="5.4.99.12"/>
    </reaction>
</comment>
<dbReference type="EC" id="5.4.99.12" evidence="4"/>
<dbReference type="RefSeq" id="WP_264489029.1">
    <property type="nucleotide sequence ID" value="NZ_JAPDDT010000010.1"/>
</dbReference>
<comment type="subunit">
    <text evidence="4">Homodimer.</text>
</comment>
<evidence type="ECO:0000256" key="4">
    <source>
        <dbReference type="HAMAP-Rule" id="MF_00171"/>
    </source>
</evidence>
<feature type="domain" description="Pseudouridine synthase I TruA alpha/beta" evidence="6">
    <location>
        <begin position="17"/>
        <end position="115"/>
    </location>
</feature>
<comment type="caution">
    <text evidence="7">The sequence shown here is derived from an EMBL/GenBank/DDBJ whole genome shotgun (WGS) entry which is preliminary data.</text>
</comment>
<evidence type="ECO:0000256" key="2">
    <source>
        <dbReference type="ARBA" id="ARBA00022694"/>
    </source>
</evidence>
<dbReference type="Gene3D" id="3.30.70.660">
    <property type="entry name" value="Pseudouridine synthase I, catalytic domain, C-terminal subdomain"/>
    <property type="match status" value="1"/>
</dbReference>
<name>A0ABT3GN22_9BACT</name>
<dbReference type="CDD" id="cd02570">
    <property type="entry name" value="PseudoU_synth_EcTruA"/>
    <property type="match status" value="1"/>
</dbReference>
<dbReference type="Proteomes" id="UP001320876">
    <property type="component" value="Unassembled WGS sequence"/>
</dbReference>
<evidence type="ECO:0000256" key="5">
    <source>
        <dbReference type="RuleBase" id="RU003792"/>
    </source>
</evidence>
<reference evidence="7 8" key="1">
    <citation type="submission" date="2022-10" db="EMBL/GenBank/DDBJ databases">
        <title>Luteolibacter arcticus strain CCTCC AB 2014275, whole genome shotgun sequencing project.</title>
        <authorList>
            <person name="Zhao G."/>
            <person name="Shen L."/>
        </authorList>
    </citation>
    <scope>NUCLEOTIDE SEQUENCE [LARGE SCALE GENOMIC DNA]</scope>
    <source>
        <strain evidence="7 8">CCTCC AB 2014275</strain>
    </source>
</reference>
<evidence type="ECO:0000256" key="3">
    <source>
        <dbReference type="ARBA" id="ARBA00023235"/>
    </source>
</evidence>
<dbReference type="PANTHER" id="PTHR11142">
    <property type="entry name" value="PSEUDOURIDYLATE SYNTHASE"/>
    <property type="match status" value="1"/>
</dbReference>
<comment type="function">
    <text evidence="4">Formation of pseudouridine at positions 38, 39 and 40 in the anticodon stem and loop of transfer RNAs.</text>
</comment>
<dbReference type="GO" id="GO:0160147">
    <property type="term" value="F:tRNA pseudouridine(38-40) synthase activity"/>
    <property type="evidence" value="ECO:0007669"/>
    <property type="project" value="UniProtKB-EC"/>
</dbReference>
<proteinExistence type="inferred from homology"/>
<organism evidence="7 8">
    <name type="scientific">Luteolibacter arcticus</name>
    <dbReference type="NCBI Taxonomy" id="1581411"/>
    <lineage>
        <taxon>Bacteria</taxon>
        <taxon>Pseudomonadati</taxon>
        <taxon>Verrucomicrobiota</taxon>
        <taxon>Verrucomicrobiia</taxon>
        <taxon>Verrucomicrobiales</taxon>
        <taxon>Verrucomicrobiaceae</taxon>
        <taxon>Luteolibacter</taxon>
    </lineage>
</organism>
<dbReference type="InterPro" id="IPR020095">
    <property type="entry name" value="PsdUridine_synth_TruA_C"/>
</dbReference>
<keyword evidence="3 4" id="KW-0413">Isomerase</keyword>
<dbReference type="PANTHER" id="PTHR11142:SF0">
    <property type="entry name" value="TRNA PSEUDOURIDINE SYNTHASE-LIKE 1"/>
    <property type="match status" value="1"/>
</dbReference>
<dbReference type="Gene3D" id="3.30.70.580">
    <property type="entry name" value="Pseudouridine synthase I, catalytic domain, N-terminal subdomain"/>
    <property type="match status" value="1"/>
</dbReference>
<evidence type="ECO:0000259" key="6">
    <source>
        <dbReference type="Pfam" id="PF01416"/>
    </source>
</evidence>
<dbReference type="Pfam" id="PF01416">
    <property type="entry name" value="PseudoU_synth_1"/>
    <property type="match status" value="2"/>
</dbReference>
<evidence type="ECO:0000256" key="1">
    <source>
        <dbReference type="ARBA" id="ARBA00009375"/>
    </source>
</evidence>
<evidence type="ECO:0000313" key="7">
    <source>
        <dbReference type="EMBL" id="MCW1924922.1"/>
    </source>
</evidence>
<dbReference type="HAMAP" id="MF_00171">
    <property type="entry name" value="TruA"/>
    <property type="match status" value="1"/>
</dbReference>
<dbReference type="EMBL" id="JAPDDT010000010">
    <property type="protein sequence ID" value="MCW1924922.1"/>
    <property type="molecule type" value="Genomic_DNA"/>
</dbReference>
<gene>
    <name evidence="4 7" type="primary">truA</name>
    <name evidence="7" type="ORF">OKA05_20335</name>
</gene>
<accession>A0ABT3GN22</accession>
<dbReference type="InterPro" id="IPR020097">
    <property type="entry name" value="PsdUridine_synth_TruA_a/b_dom"/>
</dbReference>
<keyword evidence="2 4" id="KW-0819">tRNA processing</keyword>
<dbReference type="InterPro" id="IPR001406">
    <property type="entry name" value="PsdUridine_synth_TruA"/>
</dbReference>
<comment type="caution">
    <text evidence="4">Lacks conserved residue(s) required for the propagation of feature annotation.</text>
</comment>
<feature type="active site" description="Nucleophile" evidence="4">
    <location>
        <position position="60"/>
    </location>
</feature>
<evidence type="ECO:0000313" key="8">
    <source>
        <dbReference type="Proteomes" id="UP001320876"/>
    </source>
</evidence>
<feature type="binding site" evidence="4">
    <location>
        <position position="121"/>
    </location>
    <ligand>
        <name>substrate</name>
    </ligand>
</feature>
<sequence>MVFQGRVRLLKFKLTLAYDGAAWQGWQSQRSGRGVQDQVEAALARLFPAAPQVESSSRTDAGVHARGMVAHFEIPAEQFRMPARHLVLAINAVLPEDIRVMSAVRVPASFHARFDAVGKQYRYRIWNDPVMNPLLRTQAWHVPRPLDLAAMREAAAHFPGRQDFRAFTANRGDVLEDAVRTLNRCDIFRHGREVTVVIEGGGFLYKMCRGIVGTLVQVGYGRFPADEVRSMLEGKDRRFAGMNAPAHGLVLWKVFYSPR</sequence>
<dbReference type="InterPro" id="IPR020103">
    <property type="entry name" value="PsdUridine_synth_cat_dom_sf"/>
</dbReference>
<comment type="similarity">
    <text evidence="1 4 5">Belongs to the tRNA pseudouridine synthase TruA family.</text>
</comment>
<dbReference type="SUPFAM" id="SSF55120">
    <property type="entry name" value="Pseudouridine synthase"/>
    <property type="match status" value="1"/>
</dbReference>
<dbReference type="PIRSF" id="PIRSF001430">
    <property type="entry name" value="tRNA_psdUrid_synth"/>
    <property type="match status" value="1"/>
</dbReference>
<dbReference type="InterPro" id="IPR020094">
    <property type="entry name" value="TruA/RsuA/RluB/E/F_N"/>
</dbReference>
<dbReference type="NCBIfam" id="TIGR00071">
    <property type="entry name" value="hisT_truA"/>
    <property type="match status" value="1"/>
</dbReference>